<proteinExistence type="predicted"/>
<reference evidence="4" key="2">
    <citation type="journal article" date="2023" name="Science">
        <title>Genomic signatures of disease resistance in endangered staghorn corals.</title>
        <authorList>
            <person name="Vollmer S.V."/>
            <person name="Selwyn J.D."/>
            <person name="Despard B.A."/>
            <person name="Roesel C.L."/>
        </authorList>
    </citation>
    <scope>NUCLEOTIDE SEQUENCE</scope>
    <source>
        <strain evidence="4">K2</strain>
    </source>
</reference>
<dbReference type="AlphaFoldDB" id="A0AAD9UXG1"/>
<sequence>MATVPGTQSKDENLINKLWVGNLDKRLSEKFGEFQRCEIILLASYEKDAHFSVCRYNLIKILQRFGELKSFELLFHKSGVKKGEPRGYCFVEYKTHDVSEILHIKKNAADAIQGLNGKLALSKPLIVNWAKKQTGRTSVKEQGEGNLSTVKVSTRTSLNSCESKIKAIENKLKLMESGHDSEKAARGKHPLLAQSERTRTHPYKKSRIYNRGKDGKQIR</sequence>
<name>A0AAD9UXG1_ACRCE</name>
<feature type="domain" description="RRM" evidence="3">
    <location>
        <begin position="16"/>
        <end position="132"/>
    </location>
</feature>
<dbReference type="InterPro" id="IPR035979">
    <property type="entry name" value="RBD_domain_sf"/>
</dbReference>
<evidence type="ECO:0000259" key="3">
    <source>
        <dbReference type="PROSITE" id="PS50102"/>
    </source>
</evidence>
<feature type="compositionally biased region" description="Basic residues" evidence="2">
    <location>
        <begin position="200"/>
        <end position="210"/>
    </location>
</feature>
<dbReference type="Gene3D" id="3.30.70.330">
    <property type="match status" value="1"/>
</dbReference>
<dbReference type="InterPro" id="IPR012677">
    <property type="entry name" value="Nucleotide-bd_a/b_plait_sf"/>
</dbReference>
<dbReference type="Proteomes" id="UP001249851">
    <property type="component" value="Unassembled WGS sequence"/>
</dbReference>
<evidence type="ECO:0000256" key="1">
    <source>
        <dbReference type="PROSITE-ProRule" id="PRU00176"/>
    </source>
</evidence>
<dbReference type="PROSITE" id="PS50102">
    <property type="entry name" value="RRM"/>
    <property type="match status" value="1"/>
</dbReference>
<dbReference type="GO" id="GO:0003723">
    <property type="term" value="F:RNA binding"/>
    <property type="evidence" value="ECO:0007669"/>
    <property type="project" value="UniProtKB-UniRule"/>
</dbReference>
<evidence type="ECO:0000313" key="4">
    <source>
        <dbReference type="EMBL" id="KAK2553160.1"/>
    </source>
</evidence>
<evidence type="ECO:0000256" key="2">
    <source>
        <dbReference type="SAM" id="MobiDB-lite"/>
    </source>
</evidence>
<dbReference type="SUPFAM" id="SSF54928">
    <property type="entry name" value="RNA-binding domain, RBD"/>
    <property type="match status" value="1"/>
</dbReference>
<organism evidence="4 5">
    <name type="scientific">Acropora cervicornis</name>
    <name type="common">Staghorn coral</name>
    <dbReference type="NCBI Taxonomy" id="6130"/>
    <lineage>
        <taxon>Eukaryota</taxon>
        <taxon>Metazoa</taxon>
        <taxon>Cnidaria</taxon>
        <taxon>Anthozoa</taxon>
        <taxon>Hexacorallia</taxon>
        <taxon>Scleractinia</taxon>
        <taxon>Astrocoeniina</taxon>
        <taxon>Acroporidae</taxon>
        <taxon>Acropora</taxon>
    </lineage>
</organism>
<evidence type="ECO:0000313" key="5">
    <source>
        <dbReference type="Proteomes" id="UP001249851"/>
    </source>
</evidence>
<reference evidence="4" key="1">
    <citation type="journal article" date="2023" name="G3 (Bethesda)">
        <title>Whole genome assembly and annotation of the endangered Caribbean coral Acropora cervicornis.</title>
        <authorList>
            <person name="Selwyn J.D."/>
            <person name="Vollmer S.V."/>
        </authorList>
    </citation>
    <scope>NUCLEOTIDE SEQUENCE</scope>
    <source>
        <strain evidence="4">K2</strain>
    </source>
</reference>
<dbReference type="InterPro" id="IPR000504">
    <property type="entry name" value="RRM_dom"/>
</dbReference>
<accession>A0AAD9UXG1</accession>
<keyword evidence="1" id="KW-0694">RNA-binding</keyword>
<dbReference type="EMBL" id="JARQWQ010000080">
    <property type="protein sequence ID" value="KAK2553160.1"/>
    <property type="molecule type" value="Genomic_DNA"/>
</dbReference>
<feature type="region of interest" description="Disordered" evidence="2">
    <location>
        <begin position="177"/>
        <end position="219"/>
    </location>
</feature>
<comment type="caution">
    <text evidence="4">The sequence shown here is derived from an EMBL/GenBank/DDBJ whole genome shotgun (WGS) entry which is preliminary data.</text>
</comment>
<keyword evidence="5" id="KW-1185">Reference proteome</keyword>
<gene>
    <name evidence="4" type="ORF">P5673_025617</name>
</gene>
<protein>
    <submittedName>
        <fullName evidence="4">RNA-binding protein 18</fullName>
    </submittedName>
</protein>